<feature type="domain" description="PDZ" evidence="2">
    <location>
        <begin position="106"/>
        <end position="173"/>
    </location>
</feature>
<gene>
    <name evidence="3" type="ORF">PSH92_19380</name>
</gene>
<dbReference type="InterPro" id="IPR036034">
    <property type="entry name" value="PDZ_sf"/>
</dbReference>
<evidence type="ECO:0000259" key="2">
    <source>
        <dbReference type="PROSITE" id="PS50106"/>
    </source>
</evidence>
<proteinExistence type="predicted"/>
<dbReference type="PROSITE" id="PS51257">
    <property type="entry name" value="PROKAR_LIPOPROTEIN"/>
    <property type="match status" value="1"/>
</dbReference>
<organism evidence="3 4">
    <name type="scientific">Pseudomonas beijingensis</name>
    <dbReference type="NCBI Taxonomy" id="2954101"/>
    <lineage>
        <taxon>Bacteria</taxon>
        <taxon>Pseudomonadati</taxon>
        <taxon>Pseudomonadota</taxon>
        <taxon>Gammaproteobacteria</taxon>
        <taxon>Pseudomonadales</taxon>
        <taxon>Pseudomonadaceae</taxon>
        <taxon>Pseudomonas</taxon>
    </lineage>
</organism>
<dbReference type="Proteomes" id="UP001224838">
    <property type="component" value="Chromosome"/>
</dbReference>
<dbReference type="InterPro" id="IPR041489">
    <property type="entry name" value="PDZ_6"/>
</dbReference>
<dbReference type="PROSITE" id="PS50106">
    <property type="entry name" value="PDZ"/>
    <property type="match status" value="1"/>
</dbReference>
<dbReference type="SUPFAM" id="SSF50156">
    <property type="entry name" value="PDZ domain-like"/>
    <property type="match status" value="1"/>
</dbReference>
<protein>
    <submittedName>
        <fullName evidence="3">PDZ domain-containing protein</fullName>
    </submittedName>
</protein>
<feature type="signal peptide" evidence="1">
    <location>
        <begin position="1"/>
        <end position="17"/>
    </location>
</feature>
<dbReference type="RefSeq" id="WP_305467821.1">
    <property type="nucleotide sequence ID" value="NZ_CP117425.1"/>
</dbReference>
<feature type="chain" id="PRO_5046408930" evidence="1">
    <location>
        <begin position="18"/>
        <end position="371"/>
    </location>
</feature>
<accession>A0ABY9F7D4</accession>
<evidence type="ECO:0000313" key="4">
    <source>
        <dbReference type="Proteomes" id="UP001224838"/>
    </source>
</evidence>
<evidence type="ECO:0000313" key="3">
    <source>
        <dbReference type="EMBL" id="WLG99518.1"/>
    </source>
</evidence>
<sequence length="371" mass="38968">MSTKCLAATLVLSPLLASCVNPMYSAAERAETAEYLRKVRDPATYYAMDCETFLATKRGWEKYPNMATDPVNLVIQQVATQRDCSADSVPAPSAATVQPTPVASAAMPVPVSNQSGVLGLHITPVTPTVARQFGLAAVSGVLVLGPVPGSGAEKAGMLAGDIVLQIAGTSVNSPAELTAVASRIRPGFTAPLKVWRYRAAIDVLVEIGDSSGLAPSVAPAAAVTPTPGLPLAAPVTSPASNSATNTSFCFALFEARQVQGLSDYPSRGLITPVWQGPALSGTPARLAMPEFQAFTRAQGYDVKMQPMFCQPIGASEQCQALGSESFMLTTRSFTTMVNCTETLQGVETTRGLLLKQWPYLQTTAWRPLAGN</sequence>
<keyword evidence="4" id="KW-1185">Reference proteome</keyword>
<dbReference type="InterPro" id="IPR001478">
    <property type="entry name" value="PDZ"/>
</dbReference>
<evidence type="ECO:0000256" key="1">
    <source>
        <dbReference type="SAM" id="SignalP"/>
    </source>
</evidence>
<dbReference type="Gene3D" id="2.30.42.10">
    <property type="match status" value="1"/>
</dbReference>
<dbReference type="EMBL" id="CP117451">
    <property type="protein sequence ID" value="WLG99518.1"/>
    <property type="molecule type" value="Genomic_DNA"/>
</dbReference>
<reference evidence="3 4" key="1">
    <citation type="submission" date="2023-02" db="EMBL/GenBank/DDBJ databases">
        <title>Evolution of Hrp T3SS in non-pathogenic Pseudomonas fluorescens.</title>
        <authorList>
            <person name="Liao K."/>
            <person name="Wei H."/>
            <person name="Gu Y."/>
        </authorList>
    </citation>
    <scope>NUCLEOTIDE SEQUENCE [LARGE SCALE GENOMIC DNA]</scope>
    <source>
        <strain evidence="3 4">FP2034</strain>
    </source>
</reference>
<dbReference type="Pfam" id="PF17820">
    <property type="entry name" value="PDZ_6"/>
    <property type="match status" value="1"/>
</dbReference>
<dbReference type="SMART" id="SM00228">
    <property type="entry name" value="PDZ"/>
    <property type="match status" value="1"/>
</dbReference>
<name>A0ABY9F7D4_9PSED</name>
<keyword evidence="1" id="KW-0732">Signal</keyword>